<dbReference type="Gene3D" id="1.10.260.40">
    <property type="entry name" value="lambda repressor-like DNA-binding domains"/>
    <property type="match status" value="1"/>
</dbReference>
<comment type="caution">
    <text evidence="3">The sequence shown here is derived from an EMBL/GenBank/DDBJ whole genome shotgun (WGS) entry which is preliminary data.</text>
</comment>
<keyword evidence="4" id="KW-1185">Reference proteome</keyword>
<feature type="domain" description="HTH cro/C1-type" evidence="2">
    <location>
        <begin position="29"/>
        <end position="83"/>
    </location>
</feature>
<feature type="region of interest" description="Disordered" evidence="1">
    <location>
        <begin position="1"/>
        <end position="20"/>
    </location>
</feature>
<dbReference type="InterPro" id="IPR043917">
    <property type="entry name" value="DUF5753"/>
</dbReference>
<dbReference type="InterPro" id="IPR001387">
    <property type="entry name" value="Cro/C1-type_HTH"/>
</dbReference>
<dbReference type="Pfam" id="PF13560">
    <property type="entry name" value="HTH_31"/>
    <property type="match status" value="1"/>
</dbReference>
<evidence type="ECO:0000259" key="2">
    <source>
        <dbReference type="PROSITE" id="PS50943"/>
    </source>
</evidence>
<dbReference type="GO" id="GO:0003677">
    <property type="term" value="F:DNA binding"/>
    <property type="evidence" value="ECO:0007669"/>
    <property type="project" value="InterPro"/>
</dbReference>
<dbReference type="Pfam" id="PF19054">
    <property type="entry name" value="DUF5753"/>
    <property type="match status" value="1"/>
</dbReference>
<feature type="region of interest" description="Disordered" evidence="1">
    <location>
        <begin position="304"/>
        <end position="336"/>
    </location>
</feature>
<dbReference type="EMBL" id="RBKT01000001">
    <property type="protein sequence ID" value="RKR88453.1"/>
    <property type="molecule type" value="Genomic_DNA"/>
</dbReference>
<dbReference type="AlphaFoldDB" id="A0A495JHT3"/>
<reference evidence="3 4" key="1">
    <citation type="submission" date="2018-10" db="EMBL/GenBank/DDBJ databases">
        <title>Sequencing the genomes of 1000 actinobacteria strains.</title>
        <authorList>
            <person name="Klenk H.-P."/>
        </authorList>
    </citation>
    <scope>NUCLEOTIDE SEQUENCE [LARGE SCALE GENOMIC DNA]</scope>
    <source>
        <strain evidence="3 4">DSM 45175</strain>
    </source>
</reference>
<accession>A0A495JHT3</accession>
<dbReference type="InterPro" id="IPR010982">
    <property type="entry name" value="Lambda_DNA-bd_dom_sf"/>
</dbReference>
<proteinExistence type="predicted"/>
<gene>
    <name evidence="3" type="ORF">BDK92_2781</name>
</gene>
<evidence type="ECO:0000313" key="3">
    <source>
        <dbReference type="EMBL" id="RKR88453.1"/>
    </source>
</evidence>
<dbReference type="CDD" id="cd00093">
    <property type="entry name" value="HTH_XRE"/>
    <property type="match status" value="1"/>
</dbReference>
<dbReference type="SUPFAM" id="SSF47413">
    <property type="entry name" value="lambda repressor-like DNA-binding domains"/>
    <property type="match status" value="1"/>
</dbReference>
<evidence type="ECO:0000313" key="4">
    <source>
        <dbReference type="Proteomes" id="UP000277671"/>
    </source>
</evidence>
<dbReference type="SMART" id="SM00530">
    <property type="entry name" value="HTH_XRE"/>
    <property type="match status" value="1"/>
</dbReference>
<dbReference type="OrthoDB" id="5177725at2"/>
<evidence type="ECO:0000256" key="1">
    <source>
        <dbReference type="SAM" id="MobiDB-lite"/>
    </source>
</evidence>
<protein>
    <submittedName>
        <fullName evidence="3">Helix-turn-helix protein</fullName>
    </submittedName>
</protein>
<dbReference type="PROSITE" id="PS50943">
    <property type="entry name" value="HTH_CROC1"/>
    <property type="match status" value="1"/>
</dbReference>
<feature type="compositionally biased region" description="Pro residues" evidence="1">
    <location>
        <begin position="1"/>
        <end position="18"/>
    </location>
</feature>
<dbReference type="Proteomes" id="UP000277671">
    <property type="component" value="Unassembled WGS sequence"/>
</dbReference>
<name>A0A495JHT3_9ACTN</name>
<sequence length="336" mass="37866">MPPAQPNPTQPKGTPPSPHLRRRRLGLELRRLRETARLTGDQVIEQIGWASASKLSRLENGRSRPDPRDVRDLLELYGVTGPLRDELEAITREAGDVRSWLRSYRAMTPRQRSFAELEAGCADIREYSPFVVPGLLQTREYARTRIVSFRPLGNHTADAGSDVDDPETEVEARMSRQLLLTREVAPPRYSAVLEESALSRRAGPPEVVRAQLNQLCKLATLPNVTLQVLTRDARVANWYMPHTGFSLYRFADPQDPETLAIEGHSTNQVLNDRDELDRYTVVFEWLQSAAMTPEDTLSWLAEMAGRGYGDPGRPAPSRGPVTPPTQRRRTERLTGQ</sequence>
<organism evidence="3 4">
    <name type="scientific">Micromonospora pisi</name>
    <dbReference type="NCBI Taxonomy" id="589240"/>
    <lineage>
        <taxon>Bacteria</taxon>
        <taxon>Bacillati</taxon>
        <taxon>Actinomycetota</taxon>
        <taxon>Actinomycetes</taxon>
        <taxon>Micromonosporales</taxon>
        <taxon>Micromonosporaceae</taxon>
        <taxon>Micromonospora</taxon>
    </lineage>
</organism>